<evidence type="ECO:0000313" key="1">
    <source>
        <dbReference type="EMBL" id="OAQ14547.1"/>
    </source>
</evidence>
<proteinExistence type="predicted"/>
<evidence type="ECO:0000313" key="2">
    <source>
        <dbReference type="Proteomes" id="UP000078358"/>
    </source>
</evidence>
<dbReference type="PATRIC" id="fig|1261658.3.peg.1872"/>
<dbReference type="EMBL" id="JACI01000002">
    <property type="protein sequence ID" value="OAQ14547.1"/>
    <property type="molecule type" value="Genomic_DNA"/>
</dbReference>
<accession>A0A179CY99</accession>
<dbReference type="AlphaFoldDB" id="A0A179CY99"/>
<sequence length="153" mass="18022">MELGKTTESEVKEMYRLIDDGVNYYSNGNQYLVDVKDVDLEGLEKLSIIFDEQKTLIAVLARVKETNHMSHSKFEYLYKILAQKYRLVKKERPFVGTQFAKFKNGKTEITLEAPHMGGFKIHLEYIREDFLKKYRQISKQDKEEKTKEDSSLL</sequence>
<organism evidence="1 2">
    <name type="scientific">Bibersteinia trehalosi Y31</name>
    <dbReference type="NCBI Taxonomy" id="1261658"/>
    <lineage>
        <taxon>Bacteria</taxon>
        <taxon>Pseudomonadati</taxon>
        <taxon>Pseudomonadota</taxon>
        <taxon>Gammaproteobacteria</taxon>
        <taxon>Pasteurellales</taxon>
        <taxon>Pasteurellaceae</taxon>
        <taxon>Bibersteinia</taxon>
    </lineage>
</organism>
<name>A0A179CY99_BIBTR</name>
<reference evidence="1 2" key="1">
    <citation type="submission" date="2014-01" db="EMBL/GenBank/DDBJ databases">
        <authorList>
            <person name="Zuccon D."/>
        </authorList>
    </citation>
    <scope>NUCLEOTIDE SEQUENCE [LARGE SCALE GENOMIC DNA]</scope>
    <source>
        <strain evidence="1 2">Y31</strain>
    </source>
</reference>
<dbReference type="Proteomes" id="UP000078358">
    <property type="component" value="Unassembled WGS sequence"/>
</dbReference>
<gene>
    <name evidence="1" type="ORF">F480_09370</name>
</gene>
<comment type="caution">
    <text evidence="1">The sequence shown here is derived from an EMBL/GenBank/DDBJ whole genome shotgun (WGS) entry which is preliminary data.</text>
</comment>
<protein>
    <submittedName>
        <fullName evidence="1">Uncharacterized protein</fullName>
    </submittedName>
</protein>